<proteinExistence type="predicted"/>
<protein>
    <submittedName>
        <fullName evidence="1">Uncharacterized protein</fullName>
    </submittedName>
</protein>
<dbReference type="VEuPathDB" id="FungiDB:PNEG_01465"/>
<dbReference type="GeneID" id="19895161"/>
<name>M7NSE9_PNEMU</name>
<dbReference type="Proteomes" id="UP000011958">
    <property type="component" value="Unassembled WGS sequence"/>
</dbReference>
<dbReference type="OrthoDB" id="5409296at2759"/>
<dbReference type="EMBL" id="AFWA02000004">
    <property type="protein sequence ID" value="EMR10192.1"/>
    <property type="molecule type" value="Genomic_DNA"/>
</dbReference>
<sequence length="186" mass="21034">MNQSRFFQYKLSRSKKFEKEKIQKALNHKKKSFQKSNQVAAINGSYNNVSQKDSNINTYAATFPFTHTPSTSFNYTTISKNISDPIISASLKKKSYSSPISNESFNLLSTSYQDIGNIIFNKSLPRNSFLETKKNSTVSSFKTLHSPIEKIKVLTVNDLGSTANVFEIVATKKINNRSGFVDSRHR</sequence>
<dbReference type="AlphaFoldDB" id="M7NSE9"/>
<dbReference type="RefSeq" id="XP_007873404.1">
    <property type="nucleotide sequence ID" value="XM_007875213.1"/>
</dbReference>
<evidence type="ECO:0000313" key="1">
    <source>
        <dbReference type="EMBL" id="EMR10192.1"/>
    </source>
</evidence>
<gene>
    <name evidence="1" type="ORF">PNEG_01465</name>
</gene>
<dbReference type="HOGENOM" id="CLU_1454996_0_0_1"/>
<accession>M7NSE9</accession>
<keyword evidence="2" id="KW-1185">Reference proteome</keyword>
<evidence type="ECO:0000313" key="2">
    <source>
        <dbReference type="Proteomes" id="UP000011958"/>
    </source>
</evidence>
<comment type="caution">
    <text evidence="1">The sequence shown here is derived from an EMBL/GenBank/DDBJ whole genome shotgun (WGS) entry which is preliminary data.</text>
</comment>
<reference evidence="2" key="1">
    <citation type="journal article" date="2016" name="Nat. Commun.">
        <title>Genome analysis of three Pneumocystis species reveals adaptation mechanisms to life exclusively in mammalian hosts.</title>
        <authorList>
            <person name="Ma L."/>
            <person name="Chen Z."/>
            <person name="Huang D.W."/>
            <person name="Kutty G."/>
            <person name="Ishihara M."/>
            <person name="Wang H."/>
            <person name="Abouelleil A."/>
            <person name="Bishop L."/>
            <person name="Davey E."/>
            <person name="Deng R."/>
            <person name="Deng X."/>
            <person name="Fan L."/>
            <person name="Fantoni G."/>
            <person name="Fitzgerald M."/>
            <person name="Gogineni E."/>
            <person name="Goldberg J.M."/>
            <person name="Handley G."/>
            <person name="Hu X."/>
            <person name="Huber C."/>
            <person name="Jiao X."/>
            <person name="Jones K."/>
            <person name="Levin J.Z."/>
            <person name="Liu Y."/>
            <person name="Macdonald P."/>
            <person name="Melnikov A."/>
            <person name="Raley C."/>
            <person name="Sassi M."/>
            <person name="Sherman B.T."/>
            <person name="Song X."/>
            <person name="Sykes S."/>
            <person name="Tran B."/>
            <person name="Walsh L."/>
            <person name="Xia Y."/>
            <person name="Yang J."/>
            <person name="Young S."/>
            <person name="Zeng Q."/>
            <person name="Zheng X."/>
            <person name="Stephens R."/>
            <person name="Nusbaum C."/>
            <person name="Birren B.W."/>
            <person name="Azadi P."/>
            <person name="Lempicki R.A."/>
            <person name="Cuomo C.A."/>
            <person name="Kovacs J.A."/>
        </authorList>
    </citation>
    <scope>NUCLEOTIDE SEQUENCE [LARGE SCALE GENOMIC DNA]</scope>
    <source>
        <strain evidence="2">B123</strain>
    </source>
</reference>
<organism evidence="1 2">
    <name type="scientific">Pneumocystis murina (strain B123)</name>
    <name type="common">Mouse pneumocystis pneumonia agent</name>
    <name type="synonym">Pneumocystis carinii f. sp. muris</name>
    <dbReference type="NCBI Taxonomy" id="1069680"/>
    <lineage>
        <taxon>Eukaryota</taxon>
        <taxon>Fungi</taxon>
        <taxon>Dikarya</taxon>
        <taxon>Ascomycota</taxon>
        <taxon>Taphrinomycotina</taxon>
        <taxon>Pneumocystomycetes</taxon>
        <taxon>Pneumocystaceae</taxon>
        <taxon>Pneumocystis</taxon>
    </lineage>
</organism>